<dbReference type="EMBL" id="FQXI01000005">
    <property type="protein sequence ID" value="SHH27774.1"/>
    <property type="molecule type" value="Genomic_DNA"/>
</dbReference>
<protein>
    <recommendedName>
        <fullName evidence="1">DUF6487 domain-containing protein</fullName>
    </recommendedName>
</protein>
<dbReference type="InterPro" id="IPR045504">
    <property type="entry name" value="DUF6487"/>
</dbReference>
<name>A0A1M5RNB8_9FIRM</name>
<sequence length="79" mass="9049">MKCPICDSEMEKGGIFADTIYVYWYNEEEVKEDTITLKVRTSGVPIGKNNFVLGTTRIENAYLCKKCKKIVGVFDIARY</sequence>
<proteinExistence type="predicted"/>
<gene>
    <name evidence="2" type="ORF">SAMN02745245_00975</name>
</gene>
<dbReference type="RefSeq" id="WP_073184275.1">
    <property type="nucleotide sequence ID" value="NZ_FQXI01000005.1"/>
</dbReference>
<feature type="domain" description="DUF6487" evidence="1">
    <location>
        <begin position="3"/>
        <end position="76"/>
    </location>
</feature>
<organism evidence="2 3">
    <name type="scientific">Anaerosphaera aminiphila DSM 21120</name>
    <dbReference type="NCBI Taxonomy" id="1120995"/>
    <lineage>
        <taxon>Bacteria</taxon>
        <taxon>Bacillati</taxon>
        <taxon>Bacillota</taxon>
        <taxon>Tissierellia</taxon>
        <taxon>Tissierellales</taxon>
        <taxon>Peptoniphilaceae</taxon>
        <taxon>Anaerosphaera</taxon>
    </lineage>
</organism>
<dbReference type="Proteomes" id="UP000184032">
    <property type="component" value="Unassembled WGS sequence"/>
</dbReference>
<evidence type="ECO:0000313" key="2">
    <source>
        <dbReference type="EMBL" id="SHH27774.1"/>
    </source>
</evidence>
<dbReference type="AlphaFoldDB" id="A0A1M5RNB8"/>
<keyword evidence="3" id="KW-1185">Reference proteome</keyword>
<reference evidence="2 3" key="1">
    <citation type="submission" date="2016-11" db="EMBL/GenBank/DDBJ databases">
        <authorList>
            <person name="Jaros S."/>
            <person name="Januszkiewicz K."/>
            <person name="Wedrychowicz H."/>
        </authorList>
    </citation>
    <scope>NUCLEOTIDE SEQUENCE [LARGE SCALE GENOMIC DNA]</scope>
    <source>
        <strain evidence="2 3">DSM 21120</strain>
    </source>
</reference>
<dbReference type="STRING" id="1120995.SAMN02745245_00975"/>
<evidence type="ECO:0000259" key="1">
    <source>
        <dbReference type="Pfam" id="PF20097"/>
    </source>
</evidence>
<accession>A0A1M5RNB8</accession>
<evidence type="ECO:0000313" key="3">
    <source>
        <dbReference type="Proteomes" id="UP000184032"/>
    </source>
</evidence>
<dbReference type="Pfam" id="PF20097">
    <property type="entry name" value="DUF6487"/>
    <property type="match status" value="1"/>
</dbReference>
<dbReference type="OrthoDB" id="384892at2"/>